<gene>
    <name evidence="1" type="ordered locus">Tagg_0066</name>
</gene>
<dbReference type="STRING" id="633148.Tagg_0066"/>
<dbReference type="EMBL" id="CP001939">
    <property type="protein sequence ID" value="ADG90348.1"/>
    <property type="molecule type" value="Genomic_DNA"/>
</dbReference>
<reference key="3">
    <citation type="submission" date="2010-02" db="EMBL/GenBank/DDBJ databases">
        <title>Complete genome sequence of Thermosphaera aggregans type strain (M11TL).</title>
        <authorList>
            <consortium name="US DOE Joint Genome Institute (JGI-PGF)"/>
            <person name="Spring S."/>
            <person name="Lapidus A."/>
            <person name="Munk C."/>
            <person name="Schroeder M."/>
            <person name="Glavina Del Rio T."/>
            <person name="Tice H."/>
            <person name="Copeland A."/>
            <person name="Cheng J.-F."/>
            <person name="Lucas S."/>
            <person name="Chen F."/>
            <person name="Nolan M."/>
            <person name="Bruce D."/>
            <person name="Goodwin L."/>
            <person name="Pitluck S."/>
            <person name="Ivanova N."/>
            <person name="Mavromatis K."/>
            <person name="Ovchinnikova G."/>
            <person name="Pati A."/>
            <person name="Chen A."/>
            <person name="Palaniappan K."/>
            <person name="Land M."/>
            <person name="Hauser L."/>
            <person name="Chang Y.-J."/>
            <person name="Jeffries C.C."/>
            <person name="Brettin T."/>
            <person name="Detter J.C."/>
            <person name="Tapia R."/>
            <person name="Han C."/>
            <person name="Chain P."/>
            <person name="Heimerl T."/>
            <person name="Weik F."/>
            <person name="Goker M."/>
            <person name="Rachel R."/>
            <person name="Bristow J."/>
            <person name="Eisen J.A."/>
            <person name="Markowitz V."/>
            <person name="Hugenholtz P."/>
            <person name="Kyrpides N.C."/>
            <person name="Klenk H.-P."/>
        </authorList>
    </citation>
    <scope>NUCLEOTIDE SEQUENCE</scope>
    <source>
        <strain>DSM 11486</strain>
    </source>
</reference>
<dbReference type="HOGENOM" id="CLU_1291996_0_0_2"/>
<protein>
    <submittedName>
        <fullName evidence="1">Uncharacterized protein</fullName>
    </submittedName>
</protein>
<reference evidence="1 2" key="1">
    <citation type="journal article" date="2010" name="Stand. Genomic Sci.">
        <title>Complete genome sequence of Thermosphaera aggregans type strain (M11TL).</title>
        <authorList>
            <person name="Spring S."/>
            <person name="Rachel R."/>
            <person name="Lapidus A."/>
            <person name="Davenport K."/>
            <person name="Tice H."/>
            <person name="Copeland A."/>
            <person name="Cheng J.F."/>
            <person name="Lucas S."/>
            <person name="Chen F."/>
            <person name="Nolan M."/>
            <person name="Bruce D."/>
            <person name="Goodwin L."/>
            <person name="Pitluck S."/>
            <person name="Ivanova N."/>
            <person name="Mavromatis K."/>
            <person name="Ovchinnikova G."/>
            <person name="Pati A."/>
            <person name="Chen A."/>
            <person name="Palaniappan K."/>
            <person name="Land M."/>
            <person name="Hauser L."/>
            <person name="Chang Y.J."/>
            <person name="Jeffries C.C."/>
            <person name="Brettin T."/>
            <person name="Detter J.C."/>
            <person name="Tapia R."/>
            <person name="Han C."/>
            <person name="Heimerl T."/>
            <person name="Weikl F."/>
            <person name="Brambilla E."/>
            <person name="Goker M."/>
            <person name="Bristow J."/>
            <person name="Eisen J.A."/>
            <person name="Markowitz V."/>
            <person name="Hugenholtz P."/>
            <person name="Kyrpides N.C."/>
            <person name="Klenk H.P."/>
        </authorList>
    </citation>
    <scope>NUCLEOTIDE SEQUENCE [LARGE SCALE GENOMIC DNA]</scope>
    <source>
        <strain evidence="2">DSM 11486 / M11TL</strain>
    </source>
</reference>
<evidence type="ECO:0000313" key="1">
    <source>
        <dbReference type="EMBL" id="ADG90348.1"/>
    </source>
</evidence>
<dbReference type="GeneID" id="9165075"/>
<proteinExistence type="predicted"/>
<dbReference type="KEGG" id="tag:Tagg_0066"/>
<accession>D5TZP8</accession>
<reference evidence="2" key="2">
    <citation type="journal article" date="2010" name="Stand. Genomic Sci.">
        <title>Complete genome sequence of Thermosphaera aggregans type strain (M11TLT).</title>
        <authorList>
            <person name="Spring S."/>
            <person name="Rachel R."/>
            <person name="Lapidus A."/>
            <person name="Davenport K."/>
            <person name="Tice H."/>
            <person name="Copeland A."/>
            <person name="Cheng J.-F."/>
            <person name="Lucas S."/>
            <person name="Chen F."/>
            <person name="Nolan M."/>
            <person name="Bruce D."/>
            <person name="Goodwin L."/>
            <person name="Pitluck S."/>
            <person name="Ivanova N."/>
            <person name="Mavromatis K."/>
            <person name="Ovchinnikova G."/>
            <person name="Pati A."/>
            <person name="Chen A."/>
            <person name="Palaniappan K."/>
            <person name="Land M."/>
            <person name="Hauser L."/>
            <person name="Chang Y.-J."/>
            <person name="Jeffries C.C."/>
            <person name="Brettin T."/>
            <person name="Detter J.C."/>
            <person name="Tapia R."/>
            <person name="Han C."/>
            <person name="Heimerl T."/>
            <person name="Weikl F."/>
            <person name="Brambilla E."/>
            <person name="Goker M."/>
            <person name="Bristow J."/>
            <person name="Eisen J.A."/>
            <person name="Markowitz V."/>
            <person name="Hugenholtz P."/>
            <person name="Kyrpides N.C."/>
            <person name="Klenk H.-P."/>
        </authorList>
    </citation>
    <scope>NUCLEOTIDE SEQUENCE [LARGE SCALE GENOMIC DNA]</scope>
    <source>
        <strain evidence="2">DSM 11486 / M11TL</strain>
    </source>
</reference>
<keyword evidence="2" id="KW-1185">Reference proteome</keyword>
<evidence type="ECO:0000313" key="2">
    <source>
        <dbReference type="Proteomes" id="UP000002376"/>
    </source>
</evidence>
<dbReference type="AlphaFoldDB" id="D5TZP8"/>
<dbReference type="RefSeq" id="WP_013128941.1">
    <property type="nucleotide sequence ID" value="NC_014160.1"/>
</dbReference>
<sequence length="208" mass="23140">MNPLIEDLTRGWKVVYTHYAGVMAKLASLVVKASDKPVVLVDEKNIILNHIPLDDVESGKVIPGLAQGAGRVIIVEPNRIPFLGGSVENIIVFTTPRPGLRIPRVFEKTYIVKAGDEYVYFNKKSFLKIRFRIVGDKLVVIEKPPGMLGEGLEALKNAMLTYGELTVKDAVFILAKELGVGKNEARRILSQLVLRKYVKVVKGRVNLY</sequence>
<dbReference type="Proteomes" id="UP000002376">
    <property type="component" value="Chromosome"/>
</dbReference>
<organism evidence="1 2">
    <name type="scientific">Thermosphaera aggregans (strain DSM 11486 / M11TL)</name>
    <dbReference type="NCBI Taxonomy" id="633148"/>
    <lineage>
        <taxon>Archaea</taxon>
        <taxon>Thermoproteota</taxon>
        <taxon>Thermoprotei</taxon>
        <taxon>Desulfurococcales</taxon>
        <taxon>Desulfurococcaceae</taxon>
        <taxon>Thermosphaera</taxon>
    </lineage>
</organism>
<name>D5TZP8_THEAM</name>
<dbReference type="OrthoDB" id="18245at2157"/>
<dbReference type="eggNOG" id="arCOG05993">
    <property type="taxonomic scope" value="Archaea"/>
</dbReference>